<keyword evidence="1" id="KW-1133">Transmembrane helix</keyword>
<protein>
    <submittedName>
        <fullName evidence="2">Uncharacterized protein</fullName>
    </submittedName>
</protein>
<name>W5QTB4_9BACT</name>
<dbReference type="InterPro" id="IPR048136">
    <property type="entry name" value="STM3941-like"/>
</dbReference>
<proteinExistence type="predicted"/>
<sequence>MEEIKVYHSSWKNYLSLLFTLVLLGTSVWLFMERPQDINFGTIITTIGILITLVSTLYTAYPMIRERLTGQPYCIITDHSLIINEKNGIEIRFADVEEFHISKLDNKQILIRYKDNKSEPKKDGILGRLSNRFSDYIADTNEGINASGLTYDPQELCNLLNGKVEMA</sequence>
<evidence type="ECO:0000313" key="2">
    <source>
        <dbReference type="EMBL" id="AGH14135.1"/>
    </source>
</evidence>
<dbReference type="NCBIfam" id="NF041635">
    <property type="entry name" value="STM3941_fam"/>
    <property type="match status" value="1"/>
</dbReference>
<feature type="transmembrane region" description="Helical" evidence="1">
    <location>
        <begin position="38"/>
        <end position="61"/>
    </location>
</feature>
<feature type="transmembrane region" description="Helical" evidence="1">
    <location>
        <begin position="12"/>
        <end position="32"/>
    </location>
</feature>
<accession>W5QTB4</accession>
<dbReference type="EMBL" id="JX424628">
    <property type="protein sequence ID" value="AGH14135.1"/>
    <property type="molecule type" value="Genomic_DNA"/>
</dbReference>
<organism evidence="2">
    <name type="scientific">Prevotella sp. Sc00066</name>
    <dbReference type="NCBI Taxonomy" id="1231731"/>
    <lineage>
        <taxon>Bacteria</taxon>
        <taxon>Pseudomonadati</taxon>
        <taxon>Bacteroidota</taxon>
        <taxon>Bacteroidia</taxon>
        <taxon>Bacteroidales</taxon>
        <taxon>Prevotellaceae</taxon>
        <taxon>Prevotella</taxon>
    </lineage>
</organism>
<keyword evidence="1" id="KW-0812">Transmembrane</keyword>
<dbReference type="AlphaFoldDB" id="W5QTB4"/>
<keyword evidence="1" id="KW-0472">Membrane</keyword>
<evidence type="ECO:0000256" key="1">
    <source>
        <dbReference type="SAM" id="Phobius"/>
    </source>
</evidence>
<reference evidence="2" key="1">
    <citation type="journal article" date="2014" name="J. Ind. Microbiol. Biotechnol.">
        <title>Analysis of the bovine rumen microbiome reveals a diversity of Sus-like polysaccharide utilization loci from the bacterial phylum Bacteroidetes.</title>
        <authorList>
            <person name="Rosewarne C.P."/>
            <person name="Pope P.B."/>
            <person name="Cheung J.L."/>
            <person name="Morrison M."/>
        </authorList>
    </citation>
    <scope>NUCLEOTIDE SEQUENCE</scope>
    <source>
        <strain evidence="2">Sc00066</strain>
    </source>
</reference>